<organism evidence="9 10">
    <name type="scientific">Coccomyxa subellipsoidea</name>
    <dbReference type="NCBI Taxonomy" id="248742"/>
    <lineage>
        <taxon>Eukaryota</taxon>
        <taxon>Viridiplantae</taxon>
        <taxon>Chlorophyta</taxon>
        <taxon>core chlorophytes</taxon>
        <taxon>Trebouxiophyceae</taxon>
        <taxon>Trebouxiophyceae incertae sedis</taxon>
        <taxon>Coccomyxaceae</taxon>
        <taxon>Coccomyxa</taxon>
    </lineage>
</organism>
<evidence type="ECO:0000313" key="9">
    <source>
        <dbReference type="EMBL" id="KAK9919140.1"/>
    </source>
</evidence>
<evidence type="ECO:0000256" key="6">
    <source>
        <dbReference type="ARBA" id="ARBA00023163"/>
    </source>
</evidence>
<keyword evidence="5" id="KW-0805">Transcription regulation</keyword>
<feature type="domain" description="JmjC" evidence="8">
    <location>
        <begin position="166"/>
        <end position="321"/>
    </location>
</feature>
<feature type="region of interest" description="Disordered" evidence="7">
    <location>
        <begin position="919"/>
        <end position="941"/>
    </location>
</feature>
<dbReference type="EMBL" id="JALJOT010000001">
    <property type="protein sequence ID" value="KAK9919140.1"/>
    <property type="molecule type" value="Genomic_DNA"/>
</dbReference>
<feature type="compositionally biased region" description="Low complexity" evidence="7">
    <location>
        <begin position="919"/>
        <end position="929"/>
    </location>
</feature>
<keyword evidence="3" id="KW-0560">Oxidoreductase</keyword>
<evidence type="ECO:0000256" key="4">
    <source>
        <dbReference type="ARBA" id="ARBA00023004"/>
    </source>
</evidence>
<evidence type="ECO:0000256" key="5">
    <source>
        <dbReference type="ARBA" id="ARBA00023015"/>
    </source>
</evidence>
<dbReference type="SMART" id="SM00558">
    <property type="entry name" value="JmjC"/>
    <property type="match status" value="1"/>
</dbReference>
<feature type="compositionally biased region" description="Gly residues" evidence="7">
    <location>
        <begin position="932"/>
        <end position="941"/>
    </location>
</feature>
<evidence type="ECO:0000256" key="1">
    <source>
        <dbReference type="ARBA" id="ARBA00006801"/>
    </source>
</evidence>
<comment type="similarity">
    <text evidence="1">Belongs to the JARID1 histone demethylase family.</text>
</comment>
<evidence type="ECO:0000259" key="8">
    <source>
        <dbReference type="PROSITE" id="PS51184"/>
    </source>
</evidence>
<reference evidence="9 10" key="1">
    <citation type="journal article" date="2024" name="Nat. Commun.">
        <title>Phylogenomics reveals the evolutionary origins of lichenization in chlorophyte algae.</title>
        <authorList>
            <person name="Puginier C."/>
            <person name="Libourel C."/>
            <person name="Otte J."/>
            <person name="Skaloud P."/>
            <person name="Haon M."/>
            <person name="Grisel S."/>
            <person name="Petersen M."/>
            <person name="Berrin J.G."/>
            <person name="Delaux P.M."/>
            <person name="Dal Grande F."/>
            <person name="Keller J."/>
        </authorList>
    </citation>
    <scope>NUCLEOTIDE SEQUENCE [LARGE SCALE GENOMIC DNA]</scope>
    <source>
        <strain evidence="9 10">SAG 216-7</strain>
    </source>
</reference>
<dbReference type="InterPro" id="IPR041667">
    <property type="entry name" value="Cupin_8"/>
</dbReference>
<dbReference type="PROSITE" id="PS51184">
    <property type="entry name" value="JMJC"/>
    <property type="match status" value="1"/>
</dbReference>
<feature type="compositionally biased region" description="Basic and acidic residues" evidence="7">
    <location>
        <begin position="543"/>
        <end position="556"/>
    </location>
</feature>
<keyword evidence="6" id="KW-0804">Transcription</keyword>
<feature type="compositionally biased region" description="Acidic residues" evidence="7">
    <location>
        <begin position="1"/>
        <end position="11"/>
    </location>
</feature>
<name>A0ABR2Z5B8_9CHLO</name>
<protein>
    <recommendedName>
        <fullName evidence="8">JmjC domain-containing protein</fullName>
    </recommendedName>
</protein>
<sequence length="941" mass="101321">MKVQDQTDEPWQEGRAMRPRPKDVAYQECEVDEAPAAPRVPYEELSRLLTHGSFAHLSAATPAGDLTADLLRSTGFQDPILVKPCENIAVTHEKLGMRAPAGLDAAAVAEKAGAELLVPTIDVETQESGPRMTLGQWADYFAQPPSGVPSGRRRRQPLLNVVSLSLAGTHLQDEVQAPMAVRAVDLVDTVWPSTEEPRPEVLLYALMSPAGAYTDFHVDFGGSSVWYHVISGRKTFLLVPPTPPNLAAFEAWASSEKQAGRFFGHEVEGALLAELGPGDTMLIPGSWPHAVVTLEDSVVVGGNFLHALDLRRAVDTWDMETRLGQERRPSVSAWEMSGLAAVLSLLRRSLRMVARFGPSVCPASITDPAGMLQELDAAISQRLPGGLSLQVSDYFMDLDPLDDSFLLGEGLVPEGILLDEDDGLLGLGLTAAEAAFQHDYQMLNSKTASLQQQRGLLRASPETHTISDEDAESEEERLGELEDSESDWLVKRKPAPAGGDVVMRSAPDEALLVKLGSPRERLGPGGRWALQSAAYALLDDDQPEKQQSQRDEEKEPQYSAEEEAQNEAQLYVSHLRARLQKELALQGRLAAGQVRLKDGGERLRASVAAAAADLAAGLHALEATGKVETPWAHTAFERSTLSFIDAEGRTQGPFSLEHLKLLAEDDIINPDSVVLHAVHGPSLLRSVLAMPAAQGHTNGVQQAAPGNSLPAASHRSCLQTSVETHEDGEARGIASTSGPHRHDPRGEAERAHSGAAAGFSGRTSSNGWHGGSDRHRRGRFPDSPWRHHRHSTSPDGRARDRAAAAEAVRKRRAEAAAARSAQARSREAERQAETAAKWARLRQSRAMRSLQQEALAHALEAEAALEGSWTYLGKNGKEEGPFTRTELLSLHRSGQLLATTMVHDEDEGASVQLPPAATAAAAREPSTTTNCSGGGPLTSCG</sequence>
<feature type="region of interest" description="Disordered" evidence="7">
    <location>
        <begin position="697"/>
        <end position="810"/>
    </location>
</feature>
<feature type="region of interest" description="Disordered" evidence="7">
    <location>
        <begin position="1"/>
        <end position="23"/>
    </location>
</feature>
<dbReference type="Pfam" id="PF13621">
    <property type="entry name" value="Cupin_8"/>
    <property type="match status" value="1"/>
</dbReference>
<dbReference type="InterPro" id="IPR003347">
    <property type="entry name" value="JmjC_dom"/>
</dbReference>
<keyword evidence="2" id="KW-0479">Metal-binding</keyword>
<evidence type="ECO:0000256" key="3">
    <source>
        <dbReference type="ARBA" id="ARBA00023002"/>
    </source>
</evidence>
<feature type="region of interest" description="Disordered" evidence="7">
    <location>
        <begin position="539"/>
        <end position="564"/>
    </location>
</feature>
<accession>A0ABR2Z5B8</accession>
<comment type="caution">
    <text evidence="9">The sequence shown here is derived from an EMBL/GenBank/DDBJ whole genome shotgun (WGS) entry which is preliminary data.</text>
</comment>
<keyword evidence="10" id="KW-1185">Reference proteome</keyword>
<dbReference type="Gene3D" id="2.60.120.650">
    <property type="entry name" value="Cupin"/>
    <property type="match status" value="1"/>
</dbReference>
<evidence type="ECO:0000256" key="7">
    <source>
        <dbReference type="SAM" id="MobiDB-lite"/>
    </source>
</evidence>
<dbReference type="PANTHER" id="PTHR23123">
    <property type="entry name" value="PHD/F-BOX CONTAINING PROTEIN"/>
    <property type="match status" value="1"/>
</dbReference>
<dbReference type="Proteomes" id="UP001491310">
    <property type="component" value="Unassembled WGS sequence"/>
</dbReference>
<dbReference type="SUPFAM" id="SSF51197">
    <property type="entry name" value="Clavaminate synthase-like"/>
    <property type="match status" value="1"/>
</dbReference>
<evidence type="ECO:0000313" key="10">
    <source>
        <dbReference type="Proteomes" id="UP001491310"/>
    </source>
</evidence>
<feature type="region of interest" description="Disordered" evidence="7">
    <location>
        <begin position="454"/>
        <end position="485"/>
    </location>
</feature>
<dbReference type="InterPro" id="IPR050690">
    <property type="entry name" value="JHDM1_Histone_Demethylase"/>
</dbReference>
<proteinExistence type="inferred from homology"/>
<keyword evidence="4" id="KW-0408">Iron</keyword>
<feature type="compositionally biased region" description="Basic and acidic residues" evidence="7">
    <location>
        <begin position="740"/>
        <end position="752"/>
    </location>
</feature>
<feature type="compositionally biased region" description="Acidic residues" evidence="7">
    <location>
        <begin position="468"/>
        <end position="485"/>
    </location>
</feature>
<evidence type="ECO:0000256" key="2">
    <source>
        <dbReference type="ARBA" id="ARBA00022723"/>
    </source>
</evidence>
<gene>
    <name evidence="9" type="ORF">WJX75_009671</name>
</gene>